<comment type="caution">
    <text evidence="2">The sequence shown here is derived from an EMBL/GenBank/DDBJ whole genome shotgun (WGS) entry which is preliminary data.</text>
</comment>
<name>A0A9J6E6U8_RHIMP</name>
<reference evidence="2" key="2">
    <citation type="submission" date="2021-09" db="EMBL/GenBank/DDBJ databases">
        <authorList>
            <person name="Jia N."/>
            <person name="Wang J."/>
            <person name="Shi W."/>
            <person name="Du L."/>
            <person name="Sun Y."/>
            <person name="Zhan W."/>
            <person name="Jiang J."/>
            <person name="Wang Q."/>
            <person name="Zhang B."/>
            <person name="Ji P."/>
            <person name="Sakyi L.B."/>
            <person name="Cui X."/>
            <person name="Yuan T."/>
            <person name="Jiang B."/>
            <person name="Yang W."/>
            <person name="Lam T.T.-Y."/>
            <person name="Chang Q."/>
            <person name="Ding S."/>
            <person name="Wang X."/>
            <person name="Zhu J."/>
            <person name="Ruan X."/>
            <person name="Zhao L."/>
            <person name="Wei J."/>
            <person name="Que T."/>
            <person name="Du C."/>
            <person name="Cheng J."/>
            <person name="Dai P."/>
            <person name="Han X."/>
            <person name="Huang E."/>
            <person name="Gao Y."/>
            <person name="Liu J."/>
            <person name="Shao H."/>
            <person name="Ye R."/>
            <person name="Li L."/>
            <person name="Wei W."/>
            <person name="Wang X."/>
            <person name="Wang C."/>
            <person name="Huo Q."/>
            <person name="Li W."/>
            <person name="Guo W."/>
            <person name="Chen H."/>
            <person name="Chen S."/>
            <person name="Zhou L."/>
            <person name="Zhou L."/>
            <person name="Ni X."/>
            <person name="Tian J."/>
            <person name="Zhou Y."/>
            <person name="Sheng Y."/>
            <person name="Liu T."/>
            <person name="Pan Y."/>
            <person name="Xia L."/>
            <person name="Li J."/>
            <person name="Zhao F."/>
            <person name="Cao W."/>
        </authorList>
    </citation>
    <scope>NUCLEOTIDE SEQUENCE</scope>
    <source>
        <strain evidence="2">Rmic-2018</strain>
        <tissue evidence="2">Larvae</tissue>
    </source>
</reference>
<feature type="compositionally biased region" description="Low complexity" evidence="1">
    <location>
        <begin position="836"/>
        <end position="855"/>
    </location>
</feature>
<feature type="compositionally biased region" description="Basic and acidic residues" evidence="1">
    <location>
        <begin position="462"/>
        <end position="476"/>
    </location>
</feature>
<dbReference type="VEuPathDB" id="VectorBase:LOC119164664"/>
<feature type="compositionally biased region" description="Low complexity" evidence="1">
    <location>
        <begin position="287"/>
        <end position="307"/>
    </location>
</feature>
<feature type="region of interest" description="Disordered" evidence="1">
    <location>
        <begin position="439"/>
        <end position="878"/>
    </location>
</feature>
<feature type="region of interest" description="Disordered" evidence="1">
    <location>
        <begin position="903"/>
        <end position="923"/>
    </location>
</feature>
<feature type="region of interest" description="Disordered" evidence="1">
    <location>
        <begin position="25"/>
        <end position="61"/>
    </location>
</feature>
<keyword evidence="3" id="KW-1185">Reference proteome</keyword>
<dbReference type="Proteomes" id="UP000821866">
    <property type="component" value="Chromosome 3"/>
</dbReference>
<reference evidence="2" key="1">
    <citation type="journal article" date="2020" name="Cell">
        <title>Large-Scale Comparative Analyses of Tick Genomes Elucidate Their Genetic Diversity and Vector Capacities.</title>
        <authorList>
            <consortium name="Tick Genome and Microbiome Consortium (TIGMIC)"/>
            <person name="Jia N."/>
            <person name="Wang J."/>
            <person name="Shi W."/>
            <person name="Du L."/>
            <person name="Sun Y."/>
            <person name="Zhan W."/>
            <person name="Jiang J.F."/>
            <person name="Wang Q."/>
            <person name="Zhang B."/>
            <person name="Ji P."/>
            <person name="Bell-Sakyi L."/>
            <person name="Cui X.M."/>
            <person name="Yuan T.T."/>
            <person name="Jiang B.G."/>
            <person name="Yang W.F."/>
            <person name="Lam T.T."/>
            <person name="Chang Q.C."/>
            <person name="Ding S.J."/>
            <person name="Wang X.J."/>
            <person name="Zhu J.G."/>
            <person name="Ruan X.D."/>
            <person name="Zhao L."/>
            <person name="Wei J.T."/>
            <person name="Ye R.Z."/>
            <person name="Que T.C."/>
            <person name="Du C.H."/>
            <person name="Zhou Y.H."/>
            <person name="Cheng J.X."/>
            <person name="Dai P.F."/>
            <person name="Guo W.B."/>
            <person name="Han X.H."/>
            <person name="Huang E.J."/>
            <person name="Li L.F."/>
            <person name="Wei W."/>
            <person name="Gao Y.C."/>
            <person name="Liu J.Z."/>
            <person name="Shao H.Z."/>
            <person name="Wang X."/>
            <person name="Wang C.C."/>
            <person name="Yang T.C."/>
            <person name="Huo Q.B."/>
            <person name="Li W."/>
            <person name="Chen H.Y."/>
            <person name="Chen S.E."/>
            <person name="Zhou L.G."/>
            <person name="Ni X.B."/>
            <person name="Tian J.H."/>
            <person name="Sheng Y."/>
            <person name="Liu T."/>
            <person name="Pan Y.S."/>
            <person name="Xia L.Y."/>
            <person name="Li J."/>
            <person name="Zhao F."/>
            <person name="Cao W.C."/>
        </authorList>
    </citation>
    <scope>NUCLEOTIDE SEQUENCE</scope>
    <source>
        <strain evidence="2">Rmic-2018</strain>
    </source>
</reference>
<gene>
    <name evidence="2" type="ORF">HPB51_006192</name>
</gene>
<accession>A0A9J6E6U8</accession>
<feature type="compositionally biased region" description="Polar residues" evidence="1">
    <location>
        <begin position="40"/>
        <end position="55"/>
    </location>
</feature>
<sequence>MSSVRRRARTPLGSPTYYASSAFSVSSSPFDASPRSRSALHQSSLDLNKGRNPSLSRRFRDSSWGSSECLFRPSSTALASTANYVLSNMGADFQRCRSPARGFTPPPPLRRFGRDSSPSPVSSYYKSTYASSWYDEYRPILRERPALATCDRPARGSKERRESMGIITRHRHVVKFREDPTLHESSPVVSRTRQDGSGHSTRSVDSGIGSFKECQSVQSPVDLEDILGLDAPPVVLEELRRDLLPATTAIKEVEAKLSDDLAATVQKDHADDRVGRRRRMRNRTASEELLSSATSSVSQQSESSTISKQRTRSSRPDKAEINGLAQKQDVTDGETTPTIELPKVSEMYETVVVKLKKPKGKNLSGDISPVPDTVGSVAHCLPTPNGHCVEASDESVQARTREISPAVVTVELPPKKTDNSAQETVHDSKAMTTSAANTLQGLKKVPKTGKVASSLAQLKTGKKPEQDQSKAKKDAKALSPSPKSSQPSTPEARDKPKLVNKVTPTMPKLGTQEQSKSKTEDVKPPTTSNVTGSQLAASKLQSSAVPQPKQQVPEDAPTPQRSDKKPPFQTQQQQKLEPNSTPVDKHRDVDIIKPAPKEAVTSKGPQPKVVDTKQESTEKSSPVADMTAKKTALGMLEFRKKEPQGRLAFKSKEPQGMLELKKKQPIPMGPPPEAMVTSKSRDTVPPSKPTQEPQLAPTPPPKKETPAVAQQDKIPPAGPRPAIPTSLPLKKRSAALPDLSSPILDKPQPLATAPRAGSAEAKVDNRLNKIRRSKDSESSGHSVLSSSSGLTALSPLASPQVETVTTPPSTPDTGEPPGKTPRKVKKVKKVKKASKIKIASLASGSSSSGSSSSAKRSAKKASQELESPTASEPATSGASAPAILSATVAIEAVVEPTELVGEPLRTADVAPKQKQPDEDAGADASCGKFGGPVLLALPFWCPGSLTQGRGKSENIARRVVYALCLCTSSPSSAH</sequence>
<evidence type="ECO:0000313" key="3">
    <source>
        <dbReference type="Proteomes" id="UP000821866"/>
    </source>
</evidence>
<evidence type="ECO:0000256" key="1">
    <source>
        <dbReference type="SAM" id="MobiDB-lite"/>
    </source>
</evidence>
<feature type="region of interest" description="Disordered" evidence="1">
    <location>
        <begin position="178"/>
        <end position="210"/>
    </location>
</feature>
<feature type="compositionally biased region" description="Low complexity" evidence="1">
    <location>
        <begin position="779"/>
        <end position="799"/>
    </location>
</feature>
<feature type="region of interest" description="Disordered" evidence="1">
    <location>
        <begin position="268"/>
        <end position="338"/>
    </location>
</feature>
<organism evidence="2 3">
    <name type="scientific">Rhipicephalus microplus</name>
    <name type="common">Cattle tick</name>
    <name type="synonym">Boophilus microplus</name>
    <dbReference type="NCBI Taxonomy" id="6941"/>
    <lineage>
        <taxon>Eukaryota</taxon>
        <taxon>Metazoa</taxon>
        <taxon>Ecdysozoa</taxon>
        <taxon>Arthropoda</taxon>
        <taxon>Chelicerata</taxon>
        <taxon>Arachnida</taxon>
        <taxon>Acari</taxon>
        <taxon>Parasitiformes</taxon>
        <taxon>Ixodida</taxon>
        <taxon>Ixodoidea</taxon>
        <taxon>Ixodidae</taxon>
        <taxon>Rhipicephalinae</taxon>
        <taxon>Rhipicephalus</taxon>
        <taxon>Boophilus</taxon>
    </lineage>
</organism>
<feature type="compositionally biased region" description="Polar residues" evidence="1">
    <location>
        <begin position="864"/>
        <end position="878"/>
    </location>
</feature>
<feature type="compositionally biased region" description="Basic and acidic residues" evidence="1">
    <location>
        <begin position="761"/>
        <end position="778"/>
    </location>
</feature>
<feature type="compositionally biased region" description="Low complexity" evidence="1">
    <location>
        <begin position="25"/>
        <end position="39"/>
    </location>
</feature>
<feature type="region of interest" description="Disordered" evidence="1">
    <location>
        <begin position="97"/>
        <end position="117"/>
    </location>
</feature>
<feature type="compositionally biased region" description="Polar residues" evidence="1">
    <location>
        <begin position="183"/>
        <end position="204"/>
    </location>
</feature>
<feature type="compositionally biased region" description="Low complexity" evidence="1">
    <location>
        <begin position="533"/>
        <end position="544"/>
    </location>
</feature>
<feature type="compositionally biased region" description="Basic residues" evidence="1">
    <location>
        <begin position="820"/>
        <end position="835"/>
    </location>
</feature>
<proteinExistence type="predicted"/>
<protein>
    <submittedName>
        <fullName evidence="2">Uncharacterized protein</fullName>
    </submittedName>
</protein>
<feature type="compositionally biased region" description="Low complexity" evidence="1">
    <location>
        <begin position="477"/>
        <end position="488"/>
    </location>
</feature>
<evidence type="ECO:0000313" key="2">
    <source>
        <dbReference type="EMBL" id="KAH8029986.1"/>
    </source>
</evidence>
<dbReference type="EMBL" id="JABSTU010000005">
    <property type="protein sequence ID" value="KAH8029986.1"/>
    <property type="molecule type" value="Genomic_DNA"/>
</dbReference>
<dbReference type="AlphaFoldDB" id="A0A9J6E6U8"/>